<dbReference type="Proteomes" id="UP000070371">
    <property type="component" value="Chromosome"/>
</dbReference>
<dbReference type="STRING" id="1579316.RC74_20880"/>
<evidence type="ECO:0000313" key="2">
    <source>
        <dbReference type="Proteomes" id="UP000070371"/>
    </source>
</evidence>
<sequence>MQKGSIIAAFLDKFAKPDEIETEIDLPGWDDAYVEELTAIYENDVQTIKRMPSVRFIGL</sequence>
<accession>A0A126V4Z8</accession>
<gene>
    <name evidence="1" type="ORF">RC74_20880</name>
</gene>
<protein>
    <submittedName>
        <fullName evidence="1">Uncharacterized protein</fullName>
    </submittedName>
</protein>
<dbReference type="KEGG" id="hat:RC74_20880"/>
<proteinExistence type="predicted"/>
<dbReference type="EMBL" id="CP014327">
    <property type="protein sequence ID" value="AML53382.1"/>
    <property type="molecule type" value="Genomic_DNA"/>
</dbReference>
<name>A0A126V4Z8_9RHOB</name>
<organism evidence="1 2">
    <name type="scientific">Falsihalocynthiibacter arcticus</name>
    <dbReference type="NCBI Taxonomy" id="1579316"/>
    <lineage>
        <taxon>Bacteria</taxon>
        <taxon>Pseudomonadati</taxon>
        <taxon>Pseudomonadota</taxon>
        <taxon>Alphaproteobacteria</taxon>
        <taxon>Rhodobacterales</taxon>
        <taxon>Roseobacteraceae</taxon>
        <taxon>Falsihalocynthiibacter</taxon>
    </lineage>
</organism>
<dbReference type="AlphaFoldDB" id="A0A126V4Z8"/>
<evidence type="ECO:0000313" key="1">
    <source>
        <dbReference type="EMBL" id="AML53382.1"/>
    </source>
</evidence>
<reference evidence="1 2" key="1">
    <citation type="submission" date="2016-02" db="EMBL/GenBank/DDBJ databases">
        <title>Complete genome sequence of Halocynthiibacter arcticus PAMC 20958t from arctic marine sediment.</title>
        <authorList>
            <person name="Lee Y.M."/>
            <person name="Baek K."/>
            <person name="Lee H.K."/>
            <person name="Shin S.C."/>
        </authorList>
    </citation>
    <scope>NUCLEOTIDE SEQUENCE [LARGE SCALE GENOMIC DNA]</scope>
    <source>
        <strain evidence="1">PAMC 20958</strain>
    </source>
</reference>
<keyword evidence="2" id="KW-1185">Reference proteome</keyword>